<feature type="transmembrane region" description="Helical" evidence="6">
    <location>
        <begin position="275"/>
        <end position="294"/>
    </location>
</feature>
<feature type="transmembrane region" description="Helical" evidence="6">
    <location>
        <begin position="306"/>
        <end position="326"/>
    </location>
</feature>
<proteinExistence type="inferred from homology"/>
<protein>
    <recommendedName>
        <fullName evidence="6">WAT1-related protein</fullName>
    </recommendedName>
</protein>
<organism evidence="8 9">
    <name type="scientific">Brassica napus</name>
    <name type="common">Rape</name>
    <dbReference type="NCBI Taxonomy" id="3708"/>
    <lineage>
        <taxon>Eukaryota</taxon>
        <taxon>Viridiplantae</taxon>
        <taxon>Streptophyta</taxon>
        <taxon>Embryophyta</taxon>
        <taxon>Tracheophyta</taxon>
        <taxon>Spermatophyta</taxon>
        <taxon>Magnoliopsida</taxon>
        <taxon>eudicotyledons</taxon>
        <taxon>Gunneridae</taxon>
        <taxon>Pentapetalae</taxon>
        <taxon>rosids</taxon>
        <taxon>malvids</taxon>
        <taxon>Brassicales</taxon>
        <taxon>Brassicaceae</taxon>
        <taxon>Brassiceae</taxon>
        <taxon>Brassica</taxon>
    </lineage>
</organism>
<feature type="transmembrane region" description="Helical" evidence="6">
    <location>
        <begin position="137"/>
        <end position="158"/>
    </location>
</feature>
<dbReference type="InterPro" id="IPR030184">
    <property type="entry name" value="WAT1-related"/>
</dbReference>
<keyword evidence="4 6" id="KW-1133">Transmembrane helix</keyword>
<feature type="transmembrane region" description="Helical" evidence="6">
    <location>
        <begin position="208"/>
        <end position="229"/>
    </location>
</feature>
<comment type="similarity">
    <text evidence="2 6">Belongs to the drug/metabolite transporter (DMT) superfamily. Plant drug/metabolite exporter (P-DME) (TC 2.A.7.4) family.</text>
</comment>
<feature type="transmembrane region" description="Helical" evidence="6">
    <location>
        <begin position="71"/>
        <end position="96"/>
    </location>
</feature>
<evidence type="ECO:0000313" key="8">
    <source>
        <dbReference type="EMBL" id="KAH0868967.1"/>
    </source>
</evidence>
<evidence type="ECO:0000256" key="4">
    <source>
        <dbReference type="ARBA" id="ARBA00022989"/>
    </source>
</evidence>
<feature type="transmembrane region" description="Helical" evidence="6">
    <location>
        <begin position="43"/>
        <end position="65"/>
    </location>
</feature>
<keyword evidence="9" id="KW-1185">Reference proteome</keyword>
<feature type="transmembrane region" description="Helical" evidence="6">
    <location>
        <begin position="108"/>
        <end position="125"/>
    </location>
</feature>
<dbReference type="Pfam" id="PF00892">
    <property type="entry name" value="EamA"/>
    <property type="match status" value="1"/>
</dbReference>
<dbReference type="PANTHER" id="PTHR31218">
    <property type="entry name" value="WAT1-RELATED PROTEIN"/>
    <property type="match status" value="1"/>
</dbReference>
<evidence type="ECO:0000256" key="2">
    <source>
        <dbReference type="ARBA" id="ARBA00007635"/>
    </source>
</evidence>
<feature type="transmembrane region" description="Helical" evidence="6">
    <location>
        <begin position="170"/>
        <end position="188"/>
    </location>
</feature>
<name>A0ABQ7YL85_BRANA</name>
<dbReference type="SUPFAM" id="SSF103481">
    <property type="entry name" value="Multidrug resistance efflux transporter EmrE"/>
    <property type="match status" value="2"/>
</dbReference>
<accession>A0ABQ7YL85</accession>
<keyword evidence="5 6" id="KW-0472">Membrane</keyword>
<comment type="subcellular location">
    <subcellularLocation>
        <location evidence="1 6">Membrane</location>
        <topology evidence="1 6">Multi-pass membrane protein</topology>
    </subcellularLocation>
</comment>
<evidence type="ECO:0000259" key="7">
    <source>
        <dbReference type="Pfam" id="PF00892"/>
    </source>
</evidence>
<evidence type="ECO:0000256" key="5">
    <source>
        <dbReference type="ARBA" id="ARBA00023136"/>
    </source>
</evidence>
<evidence type="ECO:0000256" key="1">
    <source>
        <dbReference type="ARBA" id="ARBA00004141"/>
    </source>
</evidence>
<feature type="transmembrane region" description="Helical" evidence="6">
    <location>
        <begin position="332"/>
        <end position="350"/>
    </location>
</feature>
<dbReference type="EMBL" id="JAGKQM010000017">
    <property type="protein sequence ID" value="KAH0868967.1"/>
    <property type="molecule type" value="Genomic_DNA"/>
</dbReference>
<dbReference type="InterPro" id="IPR037185">
    <property type="entry name" value="EmrE-like"/>
</dbReference>
<keyword evidence="3 6" id="KW-0812">Transmembrane</keyword>
<comment type="caution">
    <text evidence="8">The sequence shown here is derived from an EMBL/GenBank/DDBJ whole genome shotgun (WGS) entry which is preliminary data.</text>
</comment>
<reference evidence="8 9" key="1">
    <citation type="submission" date="2021-05" db="EMBL/GenBank/DDBJ databases">
        <title>Genome Assembly of Synthetic Allotetraploid Brassica napus Reveals Homoeologous Exchanges between Subgenomes.</title>
        <authorList>
            <person name="Davis J.T."/>
        </authorList>
    </citation>
    <scope>NUCLEOTIDE SEQUENCE [LARGE SCALE GENOMIC DNA]</scope>
    <source>
        <strain evidence="9">cv. Da-Ae</strain>
        <tissue evidence="8">Seedling</tissue>
    </source>
</reference>
<dbReference type="Proteomes" id="UP000824890">
    <property type="component" value="Unassembled WGS sequence"/>
</dbReference>
<evidence type="ECO:0000256" key="6">
    <source>
        <dbReference type="RuleBase" id="RU363077"/>
    </source>
</evidence>
<evidence type="ECO:0000256" key="3">
    <source>
        <dbReference type="ARBA" id="ARBA00022692"/>
    </source>
</evidence>
<feature type="transmembrane region" description="Helical" evidence="6">
    <location>
        <begin position="241"/>
        <end position="263"/>
    </location>
</feature>
<feature type="domain" description="EamA" evidence="7">
    <location>
        <begin position="49"/>
        <end position="186"/>
    </location>
</feature>
<dbReference type="InterPro" id="IPR000620">
    <property type="entry name" value="EamA_dom"/>
</dbReference>
<evidence type="ECO:0000313" key="9">
    <source>
        <dbReference type="Proteomes" id="UP000824890"/>
    </source>
</evidence>
<gene>
    <name evidence="8" type="ORF">HID58_075989</name>
</gene>
<sequence>MQSGDTIFNFDLGDFPLNPFINSTHIESTMRETVAWRYINRDVVPFASMIVVECVTVGSTTLYKAAALRGLSFYVFVFYSYVVSTLVLLPLSLIYRRSTRLPSAKSPVFFKIFLLALLGFMSMIAGCKGVEYSSPTLASAISTLTPAFTFTLAIVFRMERVRLRSSASQAKIIGTVVSMSGALVVVLYKGPKLLAASHYHHLTLSESSWILGGISLAAQYLLISVWLIIQTRIMEVYPQEITVVFLYSLCGTQISAPVCMFAEKNLTSFLLKPDVSLVSIMYTGALVSSLGTVIHTWGLHLKGPVYISLFKPLSIVIAVGMSAIFLGDAIHLGSVIGSVVLSLGFYTVIWGKAREDASKPVTSSEHYSPLLLARTVADES</sequence>